<dbReference type="Gene3D" id="3.30.40.10">
    <property type="entry name" value="Zinc/RING finger domain, C3HC4 (zinc finger)"/>
    <property type="match status" value="1"/>
</dbReference>
<protein>
    <recommendedName>
        <fullName evidence="5">PHD-type domain-containing protein</fullName>
    </recommendedName>
</protein>
<evidence type="ECO:0000256" key="3">
    <source>
        <dbReference type="ARBA" id="ARBA00022833"/>
    </source>
</evidence>
<dbReference type="InterPro" id="IPR019786">
    <property type="entry name" value="Zinc_finger_PHD-type_CS"/>
</dbReference>
<organism evidence="6 7">
    <name type="scientific">Acanthoscelides obtectus</name>
    <name type="common">Bean weevil</name>
    <name type="synonym">Bruchus obtectus</name>
    <dbReference type="NCBI Taxonomy" id="200917"/>
    <lineage>
        <taxon>Eukaryota</taxon>
        <taxon>Metazoa</taxon>
        <taxon>Ecdysozoa</taxon>
        <taxon>Arthropoda</taxon>
        <taxon>Hexapoda</taxon>
        <taxon>Insecta</taxon>
        <taxon>Pterygota</taxon>
        <taxon>Neoptera</taxon>
        <taxon>Endopterygota</taxon>
        <taxon>Coleoptera</taxon>
        <taxon>Polyphaga</taxon>
        <taxon>Cucujiformia</taxon>
        <taxon>Chrysomeloidea</taxon>
        <taxon>Chrysomelidae</taxon>
        <taxon>Bruchinae</taxon>
        <taxon>Bruchini</taxon>
        <taxon>Acanthoscelides</taxon>
    </lineage>
</organism>
<evidence type="ECO:0000313" key="6">
    <source>
        <dbReference type="EMBL" id="CAH1961100.1"/>
    </source>
</evidence>
<feature type="domain" description="PHD-type" evidence="5">
    <location>
        <begin position="2"/>
        <end position="61"/>
    </location>
</feature>
<dbReference type="AlphaFoldDB" id="A0A9P0NXP3"/>
<dbReference type="PROSITE" id="PS50016">
    <property type="entry name" value="ZF_PHD_2"/>
    <property type="match status" value="1"/>
</dbReference>
<accession>A0A9P0NXP3</accession>
<evidence type="ECO:0000256" key="1">
    <source>
        <dbReference type="ARBA" id="ARBA00022723"/>
    </source>
</evidence>
<dbReference type="InterPro" id="IPR019787">
    <property type="entry name" value="Znf_PHD-finger"/>
</dbReference>
<dbReference type="PROSITE" id="PS01359">
    <property type="entry name" value="ZF_PHD_1"/>
    <property type="match status" value="1"/>
</dbReference>
<proteinExistence type="predicted"/>
<comment type="caution">
    <text evidence="6">The sequence shown here is derived from an EMBL/GenBank/DDBJ whole genome shotgun (WGS) entry which is preliminary data.</text>
</comment>
<dbReference type="CDD" id="cd15489">
    <property type="entry name" value="PHD_SF"/>
    <property type="match status" value="1"/>
</dbReference>
<evidence type="ECO:0000259" key="5">
    <source>
        <dbReference type="PROSITE" id="PS50016"/>
    </source>
</evidence>
<evidence type="ECO:0000256" key="2">
    <source>
        <dbReference type="ARBA" id="ARBA00022771"/>
    </source>
</evidence>
<dbReference type="InterPro" id="IPR011011">
    <property type="entry name" value="Znf_FYVE_PHD"/>
</dbReference>
<dbReference type="EMBL" id="CAKOFQ010006691">
    <property type="protein sequence ID" value="CAH1961100.1"/>
    <property type="molecule type" value="Genomic_DNA"/>
</dbReference>
<evidence type="ECO:0000313" key="7">
    <source>
        <dbReference type="Proteomes" id="UP001152888"/>
    </source>
</evidence>
<dbReference type="OrthoDB" id="6774308at2759"/>
<gene>
    <name evidence="6" type="ORF">ACAOBT_LOCUS3978</name>
</gene>
<reference evidence="6" key="1">
    <citation type="submission" date="2022-03" db="EMBL/GenBank/DDBJ databases">
        <authorList>
            <person name="Sayadi A."/>
        </authorList>
    </citation>
    <scope>NUCLEOTIDE SEQUENCE</scope>
</reference>
<sequence length="271" mass="29646">MTLICLICETAVSRKQASIFCGGPCQKVVHVSCVYAGTVDLPTLIKQIPGLSWRCNDCLSSDVSIEDTDLVQLVESKISHALDSIVVQINELKSTVEQAVMQNPGASSVNKPISYASVLRNKTVPAVIVKPKEAQDTSKTKTDILQNVNLVADEIHISKIKHVKDDGVLIGCKSAEGNLKLKKLVQEKMVGSYDVKDIGGVNPRVRIIGMASEHSAEHLRNQLINMNDVLISNPNDCKIIKILPFKRDNAKYQAVVQVDKTSYVNMLKAGR</sequence>
<keyword evidence="1" id="KW-0479">Metal-binding</keyword>
<dbReference type="Proteomes" id="UP001152888">
    <property type="component" value="Unassembled WGS sequence"/>
</dbReference>
<keyword evidence="7" id="KW-1185">Reference proteome</keyword>
<name>A0A9P0NXP3_ACAOB</name>
<evidence type="ECO:0000256" key="4">
    <source>
        <dbReference type="PROSITE-ProRule" id="PRU00146"/>
    </source>
</evidence>
<keyword evidence="2 4" id="KW-0863">Zinc-finger</keyword>
<keyword evidence="3" id="KW-0862">Zinc</keyword>
<dbReference type="GO" id="GO:0008270">
    <property type="term" value="F:zinc ion binding"/>
    <property type="evidence" value="ECO:0007669"/>
    <property type="project" value="UniProtKB-KW"/>
</dbReference>
<dbReference type="SUPFAM" id="SSF57903">
    <property type="entry name" value="FYVE/PHD zinc finger"/>
    <property type="match status" value="1"/>
</dbReference>
<dbReference type="InterPro" id="IPR013083">
    <property type="entry name" value="Znf_RING/FYVE/PHD"/>
</dbReference>